<dbReference type="PANTHER" id="PTHR28125:SF3">
    <property type="entry name" value="TRANSCRIPTION REGULATOR RUA1 C-TERMINAL DOMAIN-CONTAINING PROTEIN"/>
    <property type="match status" value="1"/>
</dbReference>
<evidence type="ECO:0000313" key="2">
    <source>
        <dbReference type="EMBL" id="CAK4033843.1"/>
    </source>
</evidence>
<reference evidence="2" key="1">
    <citation type="submission" date="2023-11" db="EMBL/GenBank/DDBJ databases">
        <authorList>
            <person name="Alioto T."/>
            <person name="Alioto T."/>
            <person name="Gomez Garrido J."/>
        </authorList>
    </citation>
    <scope>NUCLEOTIDE SEQUENCE</scope>
</reference>
<sequence>MNELFGDYEGMEEWHSWGIDYEGEASMIPGVGGSFIYPGIDDFDASWTSQPFGSGSIGREASSLDGFAGYDLRGFSEPNRHHRTESLRHNETIPHTQDAWSTHVALPLTIHRHASARVGHPSTSAALSPPMPRLSSEWSPEYQLPEATCVAADPSASANLSYAPAEAHWSKAHVRSDPPLTDYGNGLMPRRRTRRSDDDEYTASWIRGDGNDRAGWCGICRSWHKLKNSAYWYHMHYFHGISCVTGKPFDKPLSWRQAQGSTGWEALCGGCNQWVSVGRADRATTPYYRHAYRCQIKDNPALTRSQSLAKSRSPGR</sequence>
<keyword evidence="3" id="KW-1185">Reference proteome</keyword>
<comment type="caution">
    <text evidence="2">The sequence shown here is derived from an EMBL/GenBank/DDBJ whole genome shotgun (WGS) entry which is preliminary data.</text>
</comment>
<feature type="domain" description="Transcription regulator Rua1 C-terminal" evidence="1">
    <location>
        <begin position="197"/>
        <end position="294"/>
    </location>
</feature>
<dbReference type="AlphaFoldDB" id="A0AAI8Z7H6"/>
<dbReference type="EMBL" id="CAVMBE010000095">
    <property type="protein sequence ID" value="CAK4033843.1"/>
    <property type="molecule type" value="Genomic_DNA"/>
</dbReference>
<dbReference type="PANTHER" id="PTHR28125">
    <property type="entry name" value="MEIOTIC EXPRESSION UP-REGULATED PROTEIN 26"/>
    <property type="match status" value="1"/>
</dbReference>
<proteinExistence type="predicted"/>
<evidence type="ECO:0000259" key="1">
    <source>
        <dbReference type="Pfam" id="PF14616"/>
    </source>
</evidence>
<gene>
    <name evidence="2" type="ORF">LECACI_7A009001</name>
</gene>
<dbReference type="Pfam" id="PF14616">
    <property type="entry name" value="Rua1_C"/>
    <property type="match status" value="1"/>
</dbReference>
<dbReference type="InterPro" id="IPR028012">
    <property type="entry name" value="Rua1_C"/>
</dbReference>
<evidence type="ECO:0000313" key="3">
    <source>
        <dbReference type="Proteomes" id="UP001296104"/>
    </source>
</evidence>
<dbReference type="Proteomes" id="UP001296104">
    <property type="component" value="Unassembled WGS sequence"/>
</dbReference>
<name>A0AAI8Z7H6_9PEZI</name>
<protein>
    <recommendedName>
        <fullName evidence="1">Transcription regulator Rua1 C-terminal domain-containing protein</fullName>
    </recommendedName>
</protein>
<organism evidence="2 3">
    <name type="scientific">Lecanosticta acicola</name>
    <dbReference type="NCBI Taxonomy" id="111012"/>
    <lineage>
        <taxon>Eukaryota</taxon>
        <taxon>Fungi</taxon>
        <taxon>Dikarya</taxon>
        <taxon>Ascomycota</taxon>
        <taxon>Pezizomycotina</taxon>
        <taxon>Dothideomycetes</taxon>
        <taxon>Dothideomycetidae</taxon>
        <taxon>Mycosphaerellales</taxon>
        <taxon>Mycosphaerellaceae</taxon>
        <taxon>Lecanosticta</taxon>
    </lineage>
</organism>
<accession>A0AAI8Z7H6</accession>